<evidence type="ECO:0000313" key="2">
    <source>
        <dbReference type="Proteomes" id="UP000287033"/>
    </source>
</evidence>
<dbReference type="AlphaFoldDB" id="A0A401T841"/>
<accession>A0A401T841</accession>
<keyword evidence="2" id="KW-1185">Reference proteome</keyword>
<protein>
    <recommendedName>
        <fullName evidence="3">UPAR/Ly6 domain-containing protein</fullName>
    </recommendedName>
</protein>
<organism evidence="1 2">
    <name type="scientific">Chiloscyllium punctatum</name>
    <name type="common">Brownbanded bambooshark</name>
    <name type="synonym">Hemiscyllium punctatum</name>
    <dbReference type="NCBI Taxonomy" id="137246"/>
    <lineage>
        <taxon>Eukaryota</taxon>
        <taxon>Metazoa</taxon>
        <taxon>Chordata</taxon>
        <taxon>Craniata</taxon>
        <taxon>Vertebrata</taxon>
        <taxon>Chondrichthyes</taxon>
        <taxon>Elasmobranchii</taxon>
        <taxon>Galeomorphii</taxon>
        <taxon>Galeoidea</taxon>
        <taxon>Orectolobiformes</taxon>
        <taxon>Hemiscylliidae</taxon>
        <taxon>Chiloscyllium</taxon>
    </lineage>
</organism>
<proteinExistence type="predicted"/>
<dbReference type="Proteomes" id="UP000287033">
    <property type="component" value="Unassembled WGS sequence"/>
</dbReference>
<reference evidence="1 2" key="1">
    <citation type="journal article" date="2018" name="Nat. Ecol. Evol.">
        <title>Shark genomes provide insights into elasmobranch evolution and the origin of vertebrates.</title>
        <authorList>
            <person name="Hara Y"/>
            <person name="Yamaguchi K"/>
            <person name="Onimaru K"/>
            <person name="Kadota M"/>
            <person name="Koyanagi M"/>
            <person name="Keeley SD"/>
            <person name="Tatsumi K"/>
            <person name="Tanaka K"/>
            <person name="Motone F"/>
            <person name="Kageyama Y"/>
            <person name="Nozu R"/>
            <person name="Adachi N"/>
            <person name="Nishimura O"/>
            <person name="Nakagawa R"/>
            <person name="Tanegashima C"/>
            <person name="Kiyatake I"/>
            <person name="Matsumoto R"/>
            <person name="Murakumo K"/>
            <person name="Nishida K"/>
            <person name="Terakita A"/>
            <person name="Kuratani S"/>
            <person name="Sato K"/>
            <person name="Hyodo S Kuraku.S."/>
        </authorList>
    </citation>
    <scope>NUCLEOTIDE SEQUENCE [LARGE SCALE GENOMIC DNA]</scope>
</reference>
<name>A0A401T841_CHIPU</name>
<evidence type="ECO:0000313" key="1">
    <source>
        <dbReference type="EMBL" id="GCC38810.1"/>
    </source>
</evidence>
<comment type="caution">
    <text evidence="1">The sequence shown here is derived from an EMBL/GenBank/DDBJ whole genome shotgun (WGS) entry which is preliminary data.</text>
</comment>
<gene>
    <name evidence="1" type="ORF">chiPu_0023315</name>
</gene>
<sequence length="81" mass="9183">MECYGCTEASCNRDFEKIECTSNQNFCATGYFKGSFDRFSVMLLDRVQNTSATPYPGMLSEAHCCILFSMTALHRFGRDQV</sequence>
<dbReference type="OrthoDB" id="5945173at2759"/>
<dbReference type="EMBL" id="BEZZ01019074">
    <property type="protein sequence ID" value="GCC38810.1"/>
    <property type="molecule type" value="Genomic_DNA"/>
</dbReference>
<evidence type="ECO:0008006" key="3">
    <source>
        <dbReference type="Google" id="ProtNLM"/>
    </source>
</evidence>